<dbReference type="AlphaFoldDB" id="A0A2R4WZE8"/>
<keyword evidence="5 7" id="KW-0472">Membrane</keyword>
<feature type="transmembrane region" description="Helical" evidence="7">
    <location>
        <begin position="291"/>
        <end position="313"/>
    </location>
</feature>
<feature type="transmembrane region" description="Helical" evidence="7">
    <location>
        <begin position="665"/>
        <end position="683"/>
    </location>
</feature>
<dbReference type="Proteomes" id="UP000244727">
    <property type="component" value="Chromosome"/>
</dbReference>
<dbReference type="RefSeq" id="WP_108381287.1">
    <property type="nucleotide sequence ID" value="NZ_CP028858.1"/>
</dbReference>
<dbReference type="Pfam" id="PF00482">
    <property type="entry name" value="T2SSF"/>
    <property type="match status" value="2"/>
</dbReference>
<gene>
    <name evidence="9" type="ORF">HARCEL1_03925</name>
</gene>
<dbReference type="InterPro" id="IPR056569">
    <property type="entry name" value="ArlJ-like"/>
</dbReference>
<feature type="transmembrane region" description="Helical" evidence="7">
    <location>
        <begin position="580"/>
        <end position="604"/>
    </location>
</feature>
<evidence type="ECO:0000256" key="7">
    <source>
        <dbReference type="SAM" id="Phobius"/>
    </source>
</evidence>
<dbReference type="PANTHER" id="PTHR35402">
    <property type="entry name" value="INTEGRAL MEMBRANE PROTEIN-RELATED"/>
    <property type="match status" value="1"/>
</dbReference>
<evidence type="ECO:0000259" key="8">
    <source>
        <dbReference type="Pfam" id="PF00482"/>
    </source>
</evidence>
<dbReference type="GeneID" id="36511626"/>
<keyword evidence="4 7" id="KW-1133">Transmembrane helix</keyword>
<feature type="transmembrane region" description="Helical" evidence="7">
    <location>
        <begin position="403"/>
        <end position="423"/>
    </location>
</feature>
<keyword evidence="2" id="KW-1003">Cell membrane</keyword>
<evidence type="ECO:0000256" key="3">
    <source>
        <dbReference type="ARBA" id="ARBA00022692"/>
    </source>
</evidence>
<dbReference type="GO" id="GO:0005886">
    <property type="term" value="C:plasma membrane"/>
    <property type="evidence" value="ECO:0007669"/>
    <property type="project" value="UniProtKB-SubCell"/>
</dbReference>
<name>A0A2R4WZE8_9EURY</name>
<evidence type="ECO:0000256" key="5">
    <source>
        <dbReference type="ARBA" id="ARBA00023136"/>
    </source>
</evidence>
<dbReference type="PANTHER" id="PTHR35402:SF1">
    <property type="entry name" value="TYPE II SECRETION SYSTEM PROTEIN GSPF DOMAIN-CONTAINING PROTEIN"/>
    <property type="match status" value="1"/>
</dbReference>
<dbReference type="EMBL" id="CP028858">
    <property type="protein sequence ID" value="AWB26918.1"/>
    <property type="molecule type" value="Genomic_DNA"/>
</dbReference>
<feature type="transmembrane region" description="Helical" evidence="7">
    <location>
        <begin position="133"/>
        <end position="157"/>
    </location>
</feature>
<feature type="region of interest" description="Disordered" evidence="6">
    <location>
        <begin position="1"/>
        <end position="30"/>
    </location>
</feature>
<protein>
    <submittedName>
        <fullName evidence="9">Type II secretion protein F</fullName>
    </submittedName>
</protein>
<organism evidence="9 10">
    <name type="scientific">Halococcoides cellulosivorans</name>
    <dbReference type="NCBI Taxonomy" id="1679096"/>
    <lineage>
        <taxon>Archaea</taxon>
        <taxon>Methanobacteriati</taxon>
        <taxon>Methanobacteriota</taxon>
        <taxon>Stenosarchaea group</taxon>
        <taxon>Halobacteria</taxon>
        <taxon>Halobacteriales</taxon>
        <taxon>Haloarculaceae</taxon>
        <taxon>Halococcoides</taxon>
    </lineage>
</organism>
<evidence type="ECO:0000313" key="9">
    <source>
        <dbReference type="EMBL" id="AWB26918.1"/>
    </source>
</evidence>
<reference evidence="9 10" key="1">
    <citation type="submission" date="2018-04" db="EMBL/GenBank/DDBJ databases">
        <title>Halococcoides cellulosivorans gen. nov., sp. nov., an extremely halophilic cellulose-utilizing haloarchaeon from hypersaline lakes.</title>
        <authorList>
            <person name="Sorokin D.Y."/>
            <person name="Toshchakov S.V."/>
            <person name="Samarov N.I."/>
            <person name="Korzhenkov A."/>
            <person name="Kublanov I.V."/>
        </authorList>
    </citation>
    <scope>NUCLEOTIDE SEQUENCE [LARGE SCALE GENOMIC DNA]</scope>
    <source>
        <strain evidence="9 10">HArcel1</strain>
    </source>
</reference>
<keyword evidence="10" id="KW-1185">Reference proteome</keyword>
<comment type="subcellular location">
    <subcellularLocation>
        <location evidence="1">Cell membrane</location>
        <topology evidence="1">Multi-pass membrane protein</topology>
    </subcellularLocation>
</comment>
<sequence length="684" mass="74151">MREHEGSEETDSESGMVPEAAISQPWSDERDATATDASEIRAAYGIVRAHFKTNPDRYRLHQRLLKQARYTETYDVYHARSIRLAGLGAGLGAVVVGAVVAVLVVTGLFRGLLEPVFALTQPTLALFAASPPFVTAVVLSLFVGASVGLAVVVARAIRPKQRLERRRRNIDHNLPYAIMFMYALSRGGMNVVEVSRRLADAEDMYGEVANEFEAIAREIDLFGNGPLQALENVQAITPSENLRRFLDDLHGVLESGGDLDDFLEREAERHTETAQAEQAAFLDTLGTMSELFVVAFVAAPLLLIVVLMVVSFLGADTLAIIGVLIYVAFPLGMAGFLLVVDRQSHGDSVVTPLRETWAPPAPSDRVADDDRFETYDQQPFWSGLRAFVTSQVASMHRRPLRTLWLTVPVALAMGTLAVVFGPAMPSLDAFVDTPVATTTGLVVVPVVVALVPLTVLHERNRRRSKRVAQRLPDALDVLANANEMGIGLVDGCGLVAQWGEGRLATEFQRVRNDLAWNHDIERALLALANRMAVPQLTRTMTLIAIGSRSSGDLYNLLEIAATDTRSRADLDRERRRQVSAYVVIVVIGFLVYLVVILMVSVSYLEPIGELTAGVAGGPDAPEMFSGVGAAPVGTYRMLFYHSALIQGFGSGLIAGKLANDDVVSGLPYALGLVGLTVLAFVVVI</sequence>
<keyword evidence="3 7" id="KW-0812">Transmembrane</keyword>
<feature type="domain" description="Type II secretion system protein GspF" evidence="8">
    <location>
        <begin position="475"/>
        <end position="599"/>
    </location>
</feature>
<feature type="domain" description="Type II secretion system protein GspF" evidence="8">
    <location>
        <begin position="180"/>
        <end position="306"/>
    </location>
</feature>
<dbReference type="KEGG" id="harc:HARCEL1_03925"/>
<evidence type="ECO:0000313" key="10">
    <source>
        <dbReference type="Proteomes" id="UP000244727"/>
    </source>
</evidence>
<proteinExistence type="predicted"/>
<evidence type="ECO:0000256" key="4">
    <source>
        <dbReference type="ARBA" id="ARBA00022989"/>
    </source>
</evidence>
<evidence type="ECO:0000256" key="1">
    <source>
        <dbReference type="ARBA" id="ARBA00004651"/>
    </source>
</evidence>
<evidence type="ECO:0000256" key="2">
    <source>
        <dbReference type="ARBA" id="ARBA00022475"/>
    </source>
</evidence>
<feature type="transmembrane region" description="Helical" evidence="7">
    <location>
        <begin position="87"/>
        <end position="113"/>
    </location>
</feature>
<accession>A0A2R4WZE8</accession>
<dbReference type="InterPro" id="IPR018076">
    <property type="entry name" value="T2SS_GspF_dom"/>
</dbReference>
<feature type="transmembrane region" description="Helical" evidence="7">
    <location>
        <begin position="435"/>
        <end position="456"/>
    </location>
</feature>
<feature type="transmembrane region" description="Helical" evidence="7">
    <location>
        <begin position="319"/>
        <end position="340"/>
    </location>
</feature>
<evidence type="ECO:0000256" key="6">
    <source>
        <dbReference type="SAM" id="MobiDB-lite"/>
    </source>
</evidence>